<protein>
    <submittedName>
        <fullName evidence="1">Uncharacterized protein</fullName>
    </submittedName>
</protein>
<sequence length="74" mass="8587">MNVYLGEPHEVLARIHHDELIAEAQHHRRLRELRAEDREVRASQLRRAFRRVSAALALHPEGGADARYRARPTS</sequence>
<dbReference type="AlphaFoldDB" id="A0A6N7EFJ6"/>
<reference evidence="1 2" key="1">
    <citation type="submission" date="2019-10" db="EMBL/GenBank/DDBJ databases">
        <title>Georgenia wutianyii sp. nov. and Georgenia yuyongxinii sp. nov. isolated from plateau pika (Ochotona curzoniae) in the Qinghai-Tibet plateau of China.</title>
        <authorList>
            <person name="Tian Z."/>
        </authorList>
    </citation>
    <scope>NUCLEOTIDE SEQUENCE [LARGE SCALE GENOMIC DNA]</scope>
    <source>
        <strain evidence="1 2">JCM 19765</strain>
    </source>
</reference>
<evidence type="ECO:0000313" key="1">
    <source>
        <dbReference type="EMBL" id="MPV36161.1"/>
    </source>
</evidence>
<name>A0A6N7EFJ6_9MICO</name>
<dbReference type="EMBL" id="WHPC01000007">
    <property type="protein sequence ID" value="MPV36161.1"/>
    <property type="molecule type" value="Genomic_DNA"/>
</dbReference>
<gene>
    <name evidence="1" type="ORF">GB881_03720</name>
</gene>
<evidence type="ECO:0000313" key="2">
    <source>
        <dbReference type="Proteomes" id="UP000437709"/>
    </source>
</evidence>
<proteinExistence type="predicted"/>
<accession>A0A6N7EFJ6</accession>
<comment type="caution">
    <text evidence="1">The sequence shown here is derived from an EMBL/GenBank/DDBJ whole genome shotgun (WGS) entry which is preliminary data.</text>
</comment>
<dbReference type="RefSeq" id="WP_152195856.1">
    <property type="nucleotide sequence ID" value="NZ_VUKD01000004.1"/>
</dbReference>
<organism evidence="1 2">
    <name type="scientific">Georgenia subflava</name>
    <dbReference type="NCBI Taxonomy" id="1622177"/>
    <lineage>
        <taxon>Bacteria</taxon>
        <taxon>Bacillati</taxon>
        <taxon>Actinomycetota</taxon>
        <taxon>Actinomycetes</taxon>
        <taxon>Micrococcales</taxon>
        <taxon>Bogoriellaceae</taxon>
        <taxon>Georgenia</taxon>
    </lineage>
</organism>
<dbReference type="Proteomes" id="UP000437709">
    <property type="component" value="Unassembled WGS sequence"/>
</dbReference>
<keyword evidence="2" id="KW-1185">Reference proteome</keyword>